<evidence type="ECO:0000256" key="4">
    <source>
        <dbReference type="ARBA" id="ARBA00023180"/>
    </source>
</evidence>
<dbReference type="Pfam" id="PF01019">
    <property type="entry name" value="G_glu_transpept"/>
    <property type="match status" value="1"/>
</dbReference>
<dbReference type="InterPro" id="IPR029055">
    <property type="entry name" value="Ntn_hydrolases_N"/>
</dbReference>
<feature type="binding site" evidence="7">
    <location>
        <position position="106"/>
    </location>
    <ligand>
        <name>L-glutamate</name>
        <dbReference type="ChEBI" id="CHEBI:29985"/>
    </ligand>
</feature>
<dbReference type="FunFam" id="3.60.20.40:FF:000006">
    <property type="entry name" value="Protein CBG05566"/>
    <property type="match status" value="1"/>
</dbReference>
<evidence type="ECO:0000313" key="10">
    <source>
        <dbReference type="Proteomes" id="UP001177023"/>
    </source>
</evidence>
<dbReference type="Proteomes" id="UP001177023">
    <property type="component" value="Unassembled WGS sequence"/>
</dbReference>
<protein>
    <recommendedName>
        <fullName evidence="11">Gamma-glutamyltransferase</fullName>
    </recommendedName>
</protein>
<proteinExistence type="predicted"/>
<comment type="caution">
    <text evidence="9">The sequence shown here is derived from an EMBL/GenBank/DDBJ whole genome shotgun (WGS) entry which is preliminary data.</text>
</comment>
<feature type="binding site" evidence="7">
    <location>
        <position position="433"/>
    </location>
    <ligand>
        <name>L-glutamate</name>
        <dbReference type="ChEBI" id="CHEBI:29985"/>
    </ligand>
</feature>
<name>A0AA36GE00_9BILA</name>
<feature type="binding site" evidence="7">
    <location>
        <begin position="409"/>
        <end position="411"/>
    </location>
    <ligand>
        <name>L-glutamate</name>
        <dbReference type="ChEBI" id="CHEBI:29985"/>
    </ligand>
</feature>
<reference evidence="9" key="1">
    <citation type="submission" date="2023-06" db="EMBL/GenBank/DDBJ databases">
        <authorList>
            <person name="Delattre M."/>
        </authorList>
    </citation>
    <scope>NUCLEOTIDE SEQUENCE</scope>
    <source>
        <strain evidence="9">AF72</strain>
    </source>
</reference>
<keyword evidence="10" id="KW-1185">Reference proteome</keyword>
<evidence type="ECO:0000313" key="9">
    <source>
        <dbReference type="EMBL" id="CAJ0581855.1"/>
    </source>
</evidence>
<dbReference type="GO" id="GO:0006508">
    <property type="term" value="P:proteolysis"/>
    <property type="evidence" value="ECO:0007669"/>
    <property type="project" value="UniProtKB-KW"/>
</dbReference>
<dbReference type="SUPFAM" id="SSF56235">
    <property type="entry name" value="N-terminal nucleophile aminohydrolases (Ntn hydrolases)"/>
    <property type="match status" value="1"/>
</dbReference>
<dbReference type="PANTHER" id="PTHR11686">
    <property type="entry name" value="GAMMA GLUTAMYL TRANSPEPTIDASE"/>
    <property type="match status" value="1"/>
</dbReference>
<feature type="binding site" evidence="7">
    <location>
        <position position="485"/>
    </location>
    <ligand>
        <name>L-glutamate</name>
        <dbReference type="ChEBI" id="CHEBI:29985"/>
    </ligand>
</feature>
<dbReference type="GO" id="GO:0005886">
    <property type="term" value="C:plasma membrane"/>
    <property type="evidence" value="ECO:0007669"/>
    <property type="project" value="TreeGrafter"/>
</dbReference>
<keyword evidence="2" id="KW-0808">Transferase</keyword>
<dbReference type="Gene3D" id="3.60.20.40">
    <property type="match status" value="1"/>
</dbReference>
<evidence type="ECO:0000256" key="8">
    <source>
        <dbReference type="SAM" id="SignalP"/>
    </source>
</evidence>
<dbReference type="Gene3D" id="1.10.246.130">
    <property type="match status" value="1"/>
</dbReference>
<feature type="chain" id="PRO_5041252448" description="Gamma-glutamyltransferase" evidence="8">
    <location>
        <begin position="18"/>
        <end position="584"/>
    </location>
</feature>
<keyword evidence="5" id="KW-0012">Acyltransferase</keyword>
<dbReference type="PANTHER" id="PTHR11686:SF17">
    <property type="entry name" value="GAMMA-GLUTAMYLTRANSPEPTIDASE 1"/>
    <property type="match status" value="1"/>
</dbReference>
<keyword evidence="4" id="KW-0325">Glycoprotein</keyword>
<keyword evidence="3" id="KW-0378">Hydrolase</keyword>
<dbReference type="GO" id="GO:0016746">
    <property type="term" value="F:acyltransferase activity"/>
    <property type="evidence" value="ECO:0007669"/>
    <property type="project" value="UniProtKB-KW"/>
</dbReference>
<dbReference type="FunFam" id="1.10.246.130:FF:000005">
    <property type="entry name" value="Gamma-glutamyltranspeptidase 1, putative"/>
    <property type="match status" value="1"/>
</dbReference>
<keyword evidence="1" id="KW-0645">Protease</keyword>
<evidence type="ECO:0000256" key="5">
    <source>
        <dbReference type="ARBA" id="ARBA00023315"/>
    </source>
</evidence>
<accession>A0AA36GE00</accession>
<dbReference type="InterPro" id="IPR043138">
    <property type="entry name" value="GGT_lsub"/>
</dbReference>
<evidence type="ECO:0000256" key="7">
    <source>
        <dbReference type="PIRSR" id="PIRSR600101-2"/>
    </source>
</evidence>
<feature type="binding site" evidence="7">
    <location>
        <begin position="461"/>
        <end position="462"/>
    </location>
    <ligand>
        <name>L-glutamate</name>
        <dbReference type="ChEBI" id="CHEBI:29985"/>
    </ligand>
</feature>
<evidence type="ECO:0008006" key="11">
    <source>
        <dbReference type="Google" id="ProtNLM"/>
    </source>
</evidence>
<organism evidence="9 10">
    <name type="scientific">Mesorhabditis spiculigera</name>
    <dbReference type="NCBI Taxonomy" id="96644"/>
    <lineage>
        <taxon>Eukaryota</taxon>
        <taxon>Metazoa</taxon>
        <taxon>Ecdysozoa</taxon>
        <taxon>Nematoda</taxon>
        <taxon>Chromadorea</taxon>
        <taxon>Rhabditida</taxon>
        <taxon>Rhabditina</taxon>
        <taxon>Rhabditomorpha</taxon>
        <taxon>Rhabditoidea</taxon>
        <taxon>Rhabditidae</taxon>
        <taxon>Mesorhabditinae</taxon>
        <taxon>Mesorhabditis</taxon>
    </lineage>
</organism>
<feature type="active site" description="Nucleophile" evidence="6">
    <location>
        <position position="391"/>
    </location>
</feature>
<dbReference type="AlphaFoldDB" id="A0AA36GE00"/>
<dbReference type="InterPro" id="IPR000101">
    <property type="entry name" value="GGT_peptidase"/>
</dbReference>
<dbReference type="EMBL" id="CATQJA010002664">
    <property type="protein sequence ID" value="CAJ0581855.1"/>
    <property type="molecule type" value="Genomic_DNA"/>
</dbReference>
<sequence>MILLVVGLVLGIQPTLAIEIRQDFKWPGPSSSVLGEFANAAIATDHTRCAGIGKDTMQRGGNAADAAVAAQICLGVVNPQSSGLGGGFIMTLYNKTKGRCISIDARETAPAASYQDVYVGNPNSSLFGFNAVATPGELAGLWHVYQTYGSGKVTWKSLLEPSIRICEEGVVVTEYMATVSMKLEHQIRAAPSMKTWINPKTGNLYQTGEVLFRPKLAATLKTLAQAVNPVQEFYHGTMAKTISKEFAENGGMLTLRDLKDYKVRVYESPIVNDHFRGDLVICGPPPPSSFAVTQLLISVMSQLYPHTQKFSAELLHSDPVYYHNLMEAMKFTYAQRTLFGDNDFVTDSWDKALNLTQESFTRWVVENIRDHAQPTSSYGGINQTLPVDAGTSQVSIVDAGGNGVSVTTTINQWFGACVESVKYGILWNDEMDDFSTPGMSNGFGYAPSYTNFIQPGKRPMSSMSPLIIYNRTTKDIRMVVGASGGSKIISSVAHAVIRPLVFGETIKEASDAPRLHNQFTPDETQVGGDFPKELKEILANKYGQKFVDTFGFEGVAQVIDIPAPGKIHAIGDWRRKTPQEPAGF</sequence>
<dbReference type="GO" id="GO:0036374">
    <property type="term" value="F:glutathione hydrolase activity"/>
    <property type="evidence" value="ECO:0007669"/>
    <property type="project" value="InterPro"/>
</dbReference>
<evidence type="ECO:0000256" key="1">
    <source>
        <dbReference type="ARBA" id="ARBA00022670"/>
    </source>
</evidence>
<feature type="signal peptide" evidence="8">
    <location>
        <begin position="1"/>
        <end position="17"/>
    </location>
</feature>
<evidence type="ECO:0000256" key="2">
    <source>
        <dbReference type="ARBA" id="ARBA00022679"/>
    </source>
</evidence>
<feature type="non-terminal residue" evidence="9">
    <location>
        <position position="1"/>
    </location>
</feature>
<dbReference type="GO" id="GO:0006751">
    <property type="term" value="P:glutathione catabolic process"/>
    <property type="evidence" value="ECO:0007669"/>
    <property type="project" value="InterPro"/>
</dbReference>
<evidence type="ECO:0000256" key="6">
    <source>
        <dbReference type="PIRSR" id="PIRSR600101-1"/>
    </source>
</evidence>
<keyword evidence="8" id="KW-0732">Signal</keyword>
<dbReference type="InterPro" id="IPR043137">
    <property type="entry name" value="GGT_ssub_C"/>
</dbReference>
<gene>
    <name evidence="9" type="ORF">MSPICULIGERA_LOCUS20008</name>
</gene>
<evidence type="ECO:0000256" key="3">
    <source>
        <dbReference type="ARBA" id="ARBA00022801"/>
    </source>
</evidence>
<dbReference type="PRINTS" id="PR01210">
    <property type="entry name" value="GGTRANSPTASE"/>
</dbReference>